<evidence type="ECO:0000313" key="1">
    <source>
        <dbReference type="EMBL" id="CCM65668.1"/>
    </source>
</evidence>
<dbReference type="AlphaFoldDB" id="R4Z4K7"/>
<dbReference type="EMBL" id="CANL01000078">
    <property type="protein sequence ID" value="CCM65668.1"/>
    <property type="molecule type" value="Genomic_DNA"/>
</dbReference>
<name>R4Z4K7_9ACTN</name>
<dbReference type="Proteomes" id="UP000018291">
    <property type="component" value="Unassembled WGS sequence"/>
</dbReference>
<sequence>MSWRLPQNVSTRCRYPPAPTRAGVTRALPAGGVEVRAAAEPAYVPVTFSKRACTGDGTVVVA</sequence>
<gene>
    <name evidence="1" type="ORF">BN381_80198</name>
</gene>
<protein>
    <submittedName>
        <fullName evidence="1">Uncharacterized protein</fullName>
    </submittedName>
</protein>
<dbReference type="HOGENOM" id="CLU_2895643_0_0_11"/>
<evidence type="ECO:0000313" key="2">
    <source>
        <dbReference type="Proteomes" id="UP000018291"/>
    </source>
</evidence>
<reference evidence="1 2" key="1">
    <citation type="journal article" date="2013" name="ISME J.">
        <title>Metabolic model for the filamentous 'Candidatus Microthrix parvicella' based on genomic and metagenomic analyses.</title>
        <authorList>
            <person name="Jon McIlroy S."/>
            <person name="Kristiansen R."/>
            <person name="Albertsen M."/>
            <person name="Michael Karst S."/>
            <person name="Rossetti S."/>
            <person name="Lund Nielsen J."/>
            <person name="Tandoi V."/>
            <person name="James Seviour R."/>
            <person name="Nielsen P.H."/>
        </authorList>
    </citation>
    <scope>NUCLEOTIDE SEQUENCE [LARGE SCALE GENOMIC DNA]</scope>
    <source>
        <strain evidence="1 2">RN1</strain>
    </source>
</reference>
<organism evidence="1 2">
    <name type="scientific">Candidatus Neomicrothrix parvicella RN1</name>
    <dbReference type="NCBI Taxonomy" id="1229780"/>
    <lineage>
        <taxon>Bacteria</taxon>
        <taxon>Bacillati</taxon>
        <taxon>Actinomycetota</taxon>
        <taxon>Acidimicrobiia</taxon>
        <taxon>Acidimicrobiales</taxon>
        <taxon>Microthrixaceae</taxon>
        <taxon>Candidatus Neomicrothrix</taxon>
    </lineage>
</organism>
<comment type="caution">
    <text evidence="1">The sequence shown here is derived from an EMBL/GenBank/DDBJ whole genome shotgun (WGS) entry which is preliminary data.</text>
</comment>
<accession>R4Z4K7</accession>
<proteinExistence type="predicted"/>
<keyword evidence="2" id="KW-1185">Reference proteome</keyword>